<feature type="transmembrane region" description="Helical" evidence="6">
    <location>
        <begin position="275"/>
        <end position="295"/>
    </location>
</feature>
<evidence type="ECO:0000256" key="4">
    <source>
        <dbReference type="ARBA" id="ARBA00022989"/>
    </source>
</evidence>
<feature type="transmembrane region" description="Helical" evidence="6">
    <location>
        <begin position="32"/>
        <end position="51"/>
    </location>
</feature>
<evidence type="ECO:0000313" key="7">
    <source>
        <dbReference type="EMBL" id="EON75882.1"/>
    </source>
</evidence>
<dbReference type="InterPro" id="IPR050833">
    <property type="entry name" value="Poly_Biosynth_Transport"/>
</dbReference>
<protein>
    <submittedName>
        <fullName evidence="7">Uncharacterized protein</fullName>
    </submittedName>
</protein>
<comment type="subcellular location">
    <subcellularLocation>
        <location evidence="1">Cell membrane</location>
        <topology evidence="1">Multi-pass membrane protein</topology>
    </subcellularLocation>
</comment>
<feature type="transmembrane region" description="Helical" evidence="6">
    <location>
        <begin position="72"/>
        <end position="92"/>
    </location>
</feature>
<keyword evidence="2" id="KW-1003">Cell membrane</keyword>
<dbReference type="PANTHER" id="PTHR30250">
    <property type="entry name" value="PST FAMILY PREDICTED COLANIC ACID TRANSPORTER"/>
    <property type="match status" value="1"/>
</dbReference>
<feature type="transmembrane region" description="Helical" evidence="6">
    <location>
        <begin position="104"/>
        <end position="125"/>
    </location>
</feature>
<feature type="transmembrane region" description="Helical" evidence="6">
    <location>
        <begin position="200"/>
        <end position="218"/>
    </location>
</feature>
<dbReference type="AlphaFoldDB" id="R7ZP70"/>
<evidence type="ECO:0000256" key="3">
    <source>
        <dbReference type="ARBA" id="ARBA00022692"/>
    </source>
</evidence>
<dbReference type="Pfam" id="PF13440">
    <property type="entry name" value="Polysacc_synt_3"/>
    <property type="match status" value="1"/>
</dbReference>
<comment type="caution">
    <text evidence="7">The sequence shown here is derived from an EMBL/GenBank/DDBJ whole genome shotgun (WGS) entry which is preliminary data.</text>
</comment>
<feature type="transmembrane region" description="Helical" evidence="6">
    <location>
        <begin position="315"/>
        <end position="332"/>
    </location>
</feature>
<dbReference type="Proteomes" id="UP000013909">
    <property type="component" value="Unassembled WGS sequence"/>
</dbReference>
<name>R7ZP70_9BACT</name>
<evidence type="ECO:0000313" key="8">
    <source>
        <dbReference type="Proteomes" id="UP000013909"/>
    </source>
</evidence>
<reference evidence="7 8" key="1">
    <citation type="submission" date="2013-02" db="EMBL/GenBank/DDBJ databases">
        <title>A novel strain isolated from Lonar lake, Maharashtra, India.</title>
        <authorList>
            <person name="Singh A."/>
        </authorList>
    </citation>
    <scope>NUCLEOTIDE SEQUENCE [LARGE SCALE GENOMIC DNA]</scope>
    <source>
        <strain evidence="7 8">AK24</strain>
    </source>
</reference>
<evidence type="ECO:0000256" key="1">
    <source>
        <dbReference type="ARBA" id="ARBA00004651"/>
    </source>
</evidence>
<keyword evidence="8" id="KW-1185">Reference proteome</keyword>
<feature type="transmembrane region" description="Helical" evidence="6">
    <location>
        <begin position="344"/>
        <end position="363"/>
    </location>
</feature>
<dbReference type="PANTHER" id="PTHR30250:SF11">
    <property type="entry name" value="O-ANTIGEN TRANSPORTER-RELATED"/>
    <property type="match status" value="1"/>
</dbReference>
<feature type="transmembrane region" description="Helical" evidence="6">
    <location>
        <begin position="369"/>
        <end position="388"/>
    </location>
</feature>
<evidence type="ECO:0000256" key="6">
    <source>
        <dbReference type="SAM" id="Phobius"/>
    </source>
</evidence>
<keyword evidence="3 6" id="KW-0812">Transmembrane</keyword>
<feature type="transmembrane region" description="Helical" evidence="6">
    <location>
        <begin position="246"/>
        <end position="263"/>
    </location>
</feature>
<accession>R7ZP70</accession>
<proteinExistence type="predicted"/>
<evidence type="ECO:0000256" key="2">
    <source>
        <dbReference type="ARBA" id="ARBA00022475"/>
    </source>
</evidence>
<keyword evidence="4 6" id="KW-1133">Transmembrane helix</keyword>
<evidence type="ECO:0000256" key="5">
    <source>
        <dbReference type="ARBA" id="ARBA00023136"/>
    </source>
</evidence>
<feature type="transmembrane region" description="Helical" evidence="6">
    <location>
        <begin position="137"/>
        <end position="156"/>
    </location>
</feature>
<feature type="transmembrane region" description="Helical" evidence="6">
    <location>
        <begin position="7"/>
        <end position="26"/>
    </location>
</feature>
<keyword evidence="5 6" id="KW-0472">Membrane</keyword>
<organism evidence="7 8">
    <name type="scientific">Lunatimonas lonarensis</name>
    <dbReference type="NCBI Taxonomy" id="1232681"/>
    <lineage>
        <taxon>Bacteria</taxon>
        <taxon>Pseudomonadati</taxon>
        <taxon>Bacteroidota</taxon>
        <taxon>Cytophagia</taxon>
        <taxon>Cytophagales</taxon>
        <taxon>Cyclobacteriaceae</taxon>
    </lineage>
</organism>
<dbReference type="GO" id="GO:0005886">
    <property type="term" value="C:plasma membrane"/>
    <property type="evidence" value="ECO:0007669"/>
    <property type="project" value="UniProtKB-SubCell"/>
</dbReference>
<dbReference type="STRING" id="1232681.ADIS_3639"/>
<sequence>MSVGLSKLTIIGFGLGTSVITARYLGPENNGIIAALLVYPSIFMTIGSMGIRQSTTYFLGKGIFPEEKIKTTVTQIWLLTSLISLIACYYLMTQLSRSGERLDYVLLALLPIPFTLFNTYNQGIFLGKNEIKVFNRINWIPTVFIFLFTAILLIVFRFGIKGYMIALAIGPIPIFILLLFKNKFIDSFSLKIDWMILKKMIGLGTTYAIALLIINLNLKLDIILLDNLSDAYQTGIYAKGAGITQYLWQIPMLFSTIIFARSATSKNEREFSIKVTQLLRVSFAVVGIGVIFLLLFSEDIIKILYGGQFKDSVSVLKILLPGVLFFTIFKSMNQDLAGRGKPWVSMYAMIPALIINIAINLILIPKYGANGAAIASTTSYTTASILFLHNYSKQVEIPLSSILKYKRSDLDQIIKGKKI</sequence>
<feature type="transmembrane region" description="Helical" evidence="6">
    <location>
        <begin position="162"/>
        <end position="180"/>
    </location>
</feature>
<dbReference type="EMBL" id="AQHR01000094">
    <property type="protein sequence ID" value="EON75882.1"/>
    <property type="molecule type" value="Genomic_DNA"/>
</dbReference>
<gene>
    <name evidence="7" type="ORF">ADIS_3639</name>
</gene>